<gene>
    <name evidence="1" type="ORF">F444_22769</name>
</gene>
<proteinExistence type="predicted"/>
<evidence type="ECO:0000313" key="1">
    <source>
        <dbReference type="EMBL" id="ETO58847.1"/>
    </source>
</evidence>
<protein>
    <submittedName>
        <fullName evidence="1">Uncharacterized protein</fullName>
    </submittedName>
</protein>
<reference evidence="1 2" key="1">
    <citation type="submission" date="2013-11" db="EMBL/GenBank/DDBJ databases">
        <title>The Genome Sequence of Phytophthora parasitica P1976.</title>
        <authorList>
            <consortium name="The Broad Institute Genomics Platform"/>
            <person name="Russ C."/>
            <person name="Tyler B."/>
            <person name="Panabieres F."/>
            <person name="Shan W."/>
            <person name="Tripathy S."/>
            <person name="Grunwald N."/>
            <person name="Machado M."/>
            <person name="Johnson C.S."/>
            <person name="Walker B."/>
            <person name="Young S."/>
            <person name="Zeng Q."/>
            <person name="Gargeya S."/>
            <person name="Fitzgerald M."/>
            <person name="Haas B."/>
            <person name="Abouelleil A."/>
            <person name="Allen A.W."/>
            <person name="Alvarado L."/>
            <person name="Arachchi H.M."/>
            <person name="Berlin A.M."/>
            <person name="Chapman S.B."/>
            <person name="Gainer-Dewar J."/>
            <person name="Goldberg J."/>
            <person name="Griggs A."/>
            <person name="Gujja S."/>
            <person name="Hansen M."/>
            <person name="Howarth C."/>
            <person name="Imamovic A."/>
            <person name="Ireland A."/>
            <person name="Larimer J."/>
            <person name="McCowan C."/>
            <person name="Murphy C."/>
            <person name="Pearson M."/>
            <person name="Poon T.W."/>
            <person name="Priest M."/>
            <person name="Roberts A."/>
            <person name="Saif S."/>
            <person name="Shea T."/>
            <person name="Sisk P."/>
            <person name="Sykes S."/>
            <person name="Wortman J."/>
            <person name="Nusbaum C."/>
            <person name="Birren B."/>
        </authorList>
    </citation>
    <scope>NUCLEOTIDE SEQUENCE [LARGE SCALE GENOMIC DNA]</scope>
    <source>
        <strain evidence="1 2">P1976</strain>
    </source>
</reference>
<evidence type="ECO:0000313" key="2">
    <source>
        <dbReference type="Proteomes" id="UP000028582"/>
    </source>
</evidence>
<name>A0A080YWT6_PHYNI</name>
<dbReference type="Proteomes" id="UP000028582">
    <property type="component" value="Unassembled WGS sequence"/>
</dbReference>
<organism evidence="1 2">
    <name type="scientific">Phytophthora nicotianae P1976</name>
    <dbReference type="NCBI Taxonomy" id="1317066"/>
    <lineage>
        <taxon>Eukaryota</taxon>
        <taxon>Sar</taxon>
        <taxon>Stramenopiles</taxon>
        <taxon>Oomycota</taxon>
        <taxon>Peronosporomycetes</taxon>
        <taxon>Peronosporales</taxon>
        <taxon>Peronosporaceae</taxon>
        <taxon>Phytophthora</taxon>
    </lineage>
</organism>
<comment type="caution">
    <text evidence="1">The sequence shown here is derived from an EMBL/GenBank/DDBJ whole genome shotgun (WGS) entry which is preliminary data.</text>
</comment>
<dbReference type="EMBL" id="ANJA01004695">
    <property type="protein sequence ID" value="ETO58847.1"/>
    <property type="molecule type" value="Genomic_DNA"/>
</dbReference>
<sequence length="110" mass="12750">MPKERTRREKRSLHRLDRCCASIPPAATMRGRLRQMEGGTGFAMNIVIIRTLFSAVAIAEQPRRRRAHARMHPLLGLQLRSQDWIMIKGKLSANYQIEQAHSLRAKIQRH</sequence>
<accession>A0A080YWT6</accession>
<dbReference type="AlphaFoldDB" id="A0A080YWT6"/>